<protein>
    <submittedName>
        <fullName evidence="2">Uncharacterized protein</fullName>
    </submittedName>
</protein>
<evidence type="ECO:0000256" key="1">
    <source>
        <dbReference type="SAM" id="Phobius"/>
    </source>
</evidence>
<evidence type="ECO:0000313" key="3">
    <source>
        <dbReference type="Proteomes" id="UP001500002"/>
    </source>
</evidence>
<keyword evidence="1" id="KW-0472">Membrane</keyword>
<comment type="caution">
    <text evidence="2">The sequence shown here is derived from an EMBL/GenBank/DDBJ whole genome shotgun (WGS) entry which is preliminary data.</text>
</comment>
<proteinExistence type="predicted"/>
<name>A0ABN2MFW9_9MICO</name>
<feature type="transmembrane region" description="Helical" evidence="1">
    <location>
        <begin position="36"/>
        <end position="56"/>
    </location>
</feature>
<keyword evidence="1" id="KW-1133">Transmembrane helix</keyword>
<evidence type="ECO:0000313" key="2">
    <source>
        <dbReference type="EMBL" id="GAA1821173.1"/>
    </source>
</evidence>
<organism evidence="2 3">
    <name type="scientific">Agromyces neolithicus</name>
    <dbReference type="NCBI Taxonomy" id="269420"/>
    <lineage>
        <taxon>Bacteria</taxon>
        <taxon>Bacillati</taxon>
        <taxon>Actinomycetota</taxon>
        <taxon>Actinomycetes</taxon>
        <taxon>Micrococcales</taxon>
        <taxon>Microbacteriaceae</taxon>
        <taxon>Agromyces</taxon>
    </lineage>
</organism>
<keyword evidence="3" id="KW-1185">Reference proteome</keyword>
<gene>
    <name evidence="2" type="ORF">GCM10009749_34950</name>
</gene>
<accession>A0ABN2MFW9</accession>
<keyword evidence="1" id="KW-0812">Transmembrane</keyword>
<dbReference type="Proteomes" id="UP001500002">
    <property type="component" value="Unassembled WGS sequence"/>
</dbReference>
<dbReference type="EMBL" id="BAAANJ010000023">
    <property type="protein sequence ID" value="GAA1821173.1"/>
    <property type="molecule type" value="Genomic_DNA"/>
</dbReference>
<reference evidence="2 3" key="1">
    <citation type="journal article" date="2019" name="Int. J. Syst. Evol. Microbiol.">
        <title>The Global Catalogue of Microorganisms (GCM) 10K type strain sequencing project: providing services to taxonomists for standard genome sequencing and annotation.</title>
        <authorList>
            <consortium name="The Broad Institute Genomics Platform"/>
            <consortium name="The Broad Institute Genome Sequencing Center for Infectious Disease"/>
            <person name="Wu L."/>
            <person name="Ma J."/>
        </authorList>
    </citation>
    <scope>NUCLEOTIDE SEQUENCE [LARGE SCALE GENOMIC DNA]</scope>
    <source>
        <strain evidence="2 3">JCM 14322</strain>
    </source>
</reference>
<sequence>MYTQLGPTEAQASSMRTIILGEIARQRTARMRNRRLTIGAIALVAAIGTGASAIAITQATTREMNYSVDCYTVADLGAPHGTTTLLDGPSDSLLTIEDRAAGALAACETSWKAVPTEKEPSWRPIEVPNPTVCQLRDGRLAVFPNENNAPDDELCRQIGISVPSL</sequence>